<dbReference type="SUPFAM" id="SSF55729">
    <property type="entry name" value="Acyl-CoA N-acyltransferases (Nat)"/>
    <property type="match status" value="1"/>
</dbReference>
<dbReference type="InterPro" id="IPR000182">
    <property type="entry name" value="GNAT_dom"/>
</dbReference>
<evidence type="ECO:0000256" key="3">
    <source>
        <dbReference type="SAM" id="MobiDB-lite"/>
    </source>
</evidence>
<dbReference type="Pfam" id="PF24553">
    <property type="entry name" value="Rv0428c_C"/>
    <property type="match status" value="1"/>
</dbReference>
<dbReference type="Gene3D" id="3.40.630.30">
    <property type="match status" value="1"/>
</dbReference>
<dbReference type="EMBL" id="JAPFQL010000042">
    <property type="protein sequence ID" value="MDC5697767.1"/>
    <property type="molecule type" value="Genomic_DNA"/>
</dbReference>
<sequence>MADASRDRPSDRTEVTDPTARLREGSRVVVRQRLGGREVTDVIGELVERTADVLVLETKAGRVEVPRREVVAAKPVPPRPTRPGPAHLRVSLDDLARLGAEGWVAVDEEPLGTWLLRSAPGYTGRANSALVVGPPPEDLDAAIDRAERWYAARGQRAMFQVNGPTGFSVAGDPTGARLLERGYVAGGGRQDWDRVLVMTGPASGIPAPGAEAPQIEVVDELTDEWLAAYSGGRPTVPGITEAVLTGSERQLFLSIRDVSSDEVVAVVRLALHTGWVGVFGLWVDPQHRRRGLARAVMAAVGRIARQDRRPAIYLQVSGDNDAAITFYEALGFTVHHEYTYLVQPTP</sequence>
<dbReference type="InterPro" id="IPR050832">
    <property type="entry name" value="Bact_Acetyltransf"/>
</dbReference>
<dbReference type="InterPro" id="IPR016181">
    <property type="entry name" value="Acyl_CoA_acyltransferase"/>
</dbReference>
<organism evidence="5 6">
    <name type="scientific">Intrasporangium calvum</name>
    <dbReference type="NCBI Taxonomy" id="53358"/>
    <lineage>
        <taxon>Bacteria</taxon>
        <taxon>Bacillati</taxon>
        <taxon>Actinomycetota</taxon>
        <taxon>Actinomycetes</taxon>
        <taxon>Micrococcales</taxon>
        <taxon>Intrasporangiaceae</taxon>
        <taxon>Intrasporangium</taxon>
    </lineage>
</organism>
<reference evidence="5 6" key="1">
    <citation type="submission" date="2022-11" db="EMBL/GenBank/DDBJ databases">
        <title>Anaerobic phenanthrene biodegradation by a DNRA strain PheN6.</title>
        <authorList>
            <person name="Zhang Z."/>
        </authorList>
    </citation>
    <scope>NUCLEOTIDE SEQUENCE [LARGE SCALE GENOMIC DNA]</scope>
    <source>
        <strain evidence="5 6">PheN6</strain>
    </source>
</reference>
<dbReference type="CDD" id="cd04301">
    <property type="entry name" value="NAT_SF"/>
    <property type="match status" value="1"/>
</dbReference>
<dbReference type="PANTHER" id="PTHR43877">
    <property type="entry name" value="AMINOALKYLPHOSPHONATE N-ACETYLTRANSFERASE-RELATED-RELATED"/>
    <property type="match status" value="1"/>
</dbReference>
<evidence type="ECO:0000313" key="6">
    <source>
        <dbReference type="Proteomes" id="UP001150259"/>
    </source>
</evidence>
<comment type="caution">
    <text evidence="5">The sequence shown here is derived from an EMBL/GenBank/DDBJ whole genome shotgun (WGS) entry which is preliminary data.</text>
</comment>
<feature type="domain" description="N-acetyltransferase" evidence="4">
    <location>
        <begin position="215"/>
        <end position="346"/>
    </location>
</feature>
<keyword evidence="1" id="KW-0808">Transferase</keyword>
<dbReference type="Proteomes" id="UP001150259">
    <property type="component" value="Unassembled WGS sequence"/>
</dbReference>
<evidence type="ECO:0000256" key="2">
    <source>
        <dbReference type="ARBA" id="ARBA00023315"/>
    </source>
</evidence>
<accession>A0ABT5GHN0</accession>
<dbReference type="InterPro" id="IPR056935">
    <property type="entry name" value="Rv0428c-like_C"/>
</dbReference>
<keyword evidence="2" id="KW-0012">Acyltransferase</keyword>
<evidence type="ECO:0000313" key="5">
    <source>
        <dbReference type="EMBL" id="MDC5697767.1"/>
    </source>
</evidence>
<dbReference type="RefSeq" id="WP_272462340.1">
    <property type="nucleotide sequence ID" value="NZ_JAPFQL010000042.1"/>
</dbReference>
<dbReference type="InterPro" id="IPR056934">
    <property type="entry name" value="SH3_Rv0428c"/>
</dbReference>
<proteinExistence type="predicted"/>
<dbReference type="PROSITE" id="PS51186">
    <property type="entry name" value="GNAT"/>
    <property type="match status" value="1"/>
</dbReference>
<evidence type="ECO:0000256" key="1">
    <source>
        <dbReference type="ARBA" id="ARBA00022679"/>
    </source>
</evidence>
<dbReference type="Pfam" id="PF24551">
    <property type="entry name" value="SH3_Rv0428c"/>
    <property type="match status" value="1"/>
</dbReference>
<name>A0ABT5GHN0_9MICO</name>
<dbReference type="PANTHER" id="PTHR43877:SF1">
    <property type="entry name" value="ACETYLTRANSFERASE"/>
    <property type="match status" value="1"/>
</dbReference>
<feature type="region of interest" description="Disordered" evidence="3">
    <location>
        <begin position="1"/>
        <end position="21"/>
    </location>
</feature>
<keyword evidence="6" id="KW-1185">Reference proteome</keyword>
<evidence type="ECO:0000259" key="4">
    <source>
        <dbReference type="PROSITE" id="PS51186"/>
    </source>
</evidence>
<protein>
    <submittedName>
        <fullName evidence="5">GNAT family N-acetyltransferase</fullName>
    </submittedName>
</protein>
<gene>
    <name evidence="5" type="ORF">OO014_10885</name>
</gene>